<dbReference type="EC" id="2.1.-.-" evidence="4"/>
<evidence type="ECO:0000313" key="5">
    <source>
        <dbReference type="Proteomes" id="UP001437460"/>
    </source>
</evidence>
<evidence type="ECO:0000259" key="3">
    <source>
        <dbReference type="Pfam" id="PF13649"/>
    </source>
</evidence>
<keyword evidence="1 4" id="KW-0489">Methyltransferase</keyword>
<dbReference type="Pfam" id="PF13649">
    <property type="entry name" value="Methyltransf_25"/>
    <property type="match status" value="1"/>
</dbReference>
<dbReference type="EMBL" id="JBBMFJ010000031">
    <property type="protein sequence ID" value="MEQ2564120.1"/>
    <property type="molecule type" value="Genomic_DNA"/>
</dbReference>
<sequence>MKNKTLDYYNHHAQSFISTTVSVNFKPVQDKFIHALNGPKVLDFGCGSGRDTKYFLESGLQVTAVDGSEEMCRYASEFTGIQVQNMLFQDLDAQNLYDGIWACSSILHLPKNELHVVLLKMADALRDDGIIYTSFKYGDFEGERNGRYFTDFTMETFTDFIKDLEKIRMETYWITTDVRPGRGEEKWLNVMLRKH</sequence>
<name>A0ABV1HP71_9FIRM</name>
<dbReference type="CDD" id="cd02440">
    <property type="entry name" value="AdoMet_MTases"/>
    <property type="match status" value="1"/>
</dbReference>
<organism evidence="4 5">
    <name type="scientific">Ventrimonas faecis</name>
    <dbReference type="NCBI Taxonomy" id="3133170"/>
    <lineage>
        <taxon>Bacteria</taxon>
        <taxon>Bacillati</taxon>
        <taxon>Bacillota</taxon>
        <taxon>Clostridia</taxon>
        <taxon>Lachnospirales</taxon>
        <taxon>Lachnospiraceae</taxon>
        <taxon>Ventrimonas</taxon>
    </lineage>
</organism>
<keyword evidence="5" id="KW-1185">Reference proteome</keyword>
<dbReference type="PANTHER" id="PTHR43861:SF1">
    <property type="entry name" value="TRANS-ACONITATE 2-METHYLTRANSFERASE"/>
    <property type="match status" value="1"/>
</dbReference>
<feature type="domain" description="Methyltransferase" evidence="3">
    <location>
        <begin position="41"/>
        <end position="129"/>
    </location>
</feature>
<evidence type="ECO:0000313" key="4">
    <source>
        <dbReference type="EMBL" id="MEQ2564120.1"/>
    </source>
</evidence>
<dbReference type="Gene3D" id="3.40.50.150">
    <property type="entry name" value="Vaccinia Virus protein VP39"/>
    <property type="match status" value="1"/>
</dbReference>
<dbReference type="InterPro" id="IPR041698">
    <property type="entry name" value="Methyltransf_25"/>
</dbReference>
<protein>
    <submittedName>
        <fullName evidence="4">Class I SAM-dependent methyltransferase</fullName>
        <ecNumber evidence="4">2.1.-.-</ecNumber>
    </submittedName>
</protein>
<proteinExistence type="predicted"/>
<dbReference type="Proteomes" id="UP001437460">
    <property type="component" value="Unassembled WGS sequence"/>
</dbReference>
<dbReference type="SUPFAM" id="SSF53335">
    <property type="entry name" value="S-adenosyl-L-methionine-dependent methyltransferases"/>
    <property type="match status" value="1"/>
</dbReference>
<reference evidence="4 5" key="1">
    <citation type="submission" date="2024-03" db="EMBL/GenBank/DDBJ databases">
        <title>Human intestinal bacterial collection.</title>
        <authorList>
            <person name="Pauvert C."/>
            <person name="Hitch T.C.A."/>
            <person name="Clavel T."/>
        </authorList>
    </citation>
    <scope>NUCLEOTIDE SEQUENCE [LARGE SCALE GENOMIC DNA]</scope>
    <source>
        <strain evidence="4 5">CLA-AP-H27</strain>
    </source>
</reference>
<evidence type="ECO:0000256" key="2">
    <source>
        <dbReference type="ARBA" id="ARBA00022679"/>
    </source>
</evidence>
<dbReference type="GO" id="GO:0032259">
    <property type="term" value="P:methylation"/>
    <property type="evidence" value="ECO:0007669"/>
    <property type="project" value="UniProtKB-KW"/>
</dbReference>
<dbReference type="GO" id="GO:0008168">
    <property type="term" value="F:methyltransferase activity"/>
    <property type="evidence" value="ECO:0007669"/>
    <property type="project" value="UniProtKB-KW"/>
</dbReference>
<comment type="caution">
    <text evidence="4">The sequence shown here is derived from an EMBL/GenBank/DDBJ whole genome shotgun (WGS) entry which is preliminary data.</text>
</comment>
<dbReference type="RefSeq" id="WP_349230169.1">
    <property type="nucleotide sequence ID" value="NZ_JBBMFJ010000031.1"/>
</dbReference>
<keyword evidence="2 4" id="KW-0808">Transferase</keyword>
<dbReference type="PANTHER" id="PTHR43861">
    <property type="entry name" value="TRANS-ACONITATE 2-METHYLTRANSFERASE-RELATED"/>
    <property type="match status" value="1"/>
</dbReference>
<gene>
    <name evidence="4" type="ORF">WMO41_13275</name>
</gene>
<evidence type="ECO:0000256" key="1">
    <source>
        <dbReference type="ARBA" id="ARBA00022603"/>
    </source>
</evidence>
<accession>A0ABV1HP71</accession>
<dbReference type="InterPro" id="IPR029063">
    <property type="entry name" value="SAM-dependent_MTases_sf"/>
</dbReference>